<dbReference type="SUPFAM" id="SSF53649">
    <property type="entry name" value="Alkaline phosphatase-like"/>
    <property type="match status" value="1"/>
</dbReference>
<keyword evidence="2" id="KW-0378">Hydrolase</keyword>
<reference evidence="5 6" key="1">
    <citation type="journal article" date="2019" name="Int. J. Syst. Evol. Microbiol.">
        <title>The Global Catalogue of Microorganisms (GCM) 10K type strain sequencing project: providing services to taxonomists for standard genome sequencing and annotation.</title>
        <authorList>
            <consortium name="The Broad Institute Genomics Platform"/>
            <consortium name="The Broad Institute Genome Sequencing Center for Infectious Disease"/>
            <person name="Wu L."/>
            <person name="Ma J."/>
        </authorList>
    </citation>
    <scope>NUCLEOTIDE SEQUENCE [LARGE SCALE GENOMIC DNA]</scope>
    <source>
        <strain evidence="5 6">RDMS1</strain>
    </source>
</reference>
<protein>
    <submittedName>
        <fullName evidence="5">Sulfatase</fullName>
    </submittedName>
</protein>
<evidence type="ECO:0000313" key="5">
    <source>
        <dbReference type="EMBL" id="MFC7189113.1"/>
    </source>
</evidence>
<dbReference type="Gene3D" id="3.40.720.10">
    <property type="entry name" value="Alkaline Phosphatase, subunit A"/>
    <property type="match status" value="1"/>
</dbReference>
<proteinExistence type="predicted"/>
<dbReference type="PANTHER" id="PTHR45953:SF1">
    <property type="entry name" value="IDURONATE 2-SULFATASE"/>
    <property type="match status" value="1"/>
</dbReference>
<sequence>MRILYLDCDSLRPDHLGCYGYDRETSPSIDRVASEGRLFRNYYVSDAPCLPSRTAFFTGRFGIHTGVVNHSGINADIRHRGQKRGTSTGGAYRTFPMTLSQAGYRTALVSPFPTRHGAWHVLDGFEEWHDTGRSGRERADEVYPHAAEWLQSHATEDDWYLHVNFWDPHTPYDTPLEYGTPFEDDPTPEWPTEERIAEQYESYGPHSAHDLHHGYLTGNGPDDLERTPDEIASRADFGRWIDAYDTGIRYMDEYIGKLFDLLDENGVFEETLIVVSADHGESQGELNVYGDHQAADEATCRIPLLVCGPGVESGVDSSLHYHLDFAPTLADLAVSTHLLRGTDNRSHAPSQTEPTPAVRSSSPDKARGPVSVASAGMTGSFSGHTTMDGRTLRQSNSTISRTIRTRPRIWSMSVPVWSQTGWHCSSSGTADAN</sequence>
<evidence type="ECO:0000256" key="2">
    <source>
        <dbReference type="ARBA" id="ARBA00022801"/>
    </source>
</evidence>
<dbReference type="RefSeq" id="WP_390204673.1">
    <property type="nucleotide sequence ID" value="NZ_JBHTAX010000001.1"/>
</dbReference>
<evidence type="ECO:0000256" key="3">
    <source>
        <dbReference type="SAM" id="MobiDB-lite"/>
    </source>
</evidence>
<organism evidence="5 6">
    <name type="scientific">Halocatena marina</name>
    <dbReference type="NCBI Taxonomy" id="2934937"/>
    <lineage>
        <taxon>Archaea</taxon>
        <taxon>Methanobacteriati</taxon>
        <taxon>Methanobacteriota</taxon>
        <taxon>Stenosarchaea group</taxon>
        <taxon>Halobacteria</taxon>
        <taxon>Halobacteriales</taxon>
        <taxon>Natronomonadaceae</taxon>
        <taxon>Halocatena</taxon>
    </lineage>
</organism>
<dbReference type="InterPro" id="IPR017850">
    <property type="entry name" value="Alkaline_phosphatase_core_sf"/>
</dbReference>
<dbReference type="GO" id="GO:0046872">
    <property type="term" value="F:metal ion binding"/>
    <property type="evidence" value="ECO:0007669"/>
    <property type="project" value="UniProtKB-KW"/>
</dbReference>
<accession>A0ABD5YN94</accession>
<dbReference type="Proteomes" id="UP001596417">
    <property type="component" value="Unassembled WGS sequence"/>
</dbReference>
<comment type="caution">
    <text evidence="5">The sequence shown here is derived from an EMBL/GenBank/DDBJ whole genome shotgun (WGS) entry which is preliminary data.</text>
</comment>
<dbReference type="GO" id="GO:0016787">
    <property type="term" value="F:hydrolase activity"/>
    <property type="evidence" value="ECO:0007669"/>
    <property type="project" value="UniProtKB-KW"/>
</dbReference>
<keyword evidence="1" id="KW-0479">Metal-binding</keyword>
<dbReference type="EMBL" id="JBHTAX010000001">
    <property type="protein sequence ID" value="MFC7189113.1"/>
    <property type="molecule type" value="Genomic_DNA"/>
</dbReference>
<name>A0ABD5YN94_9EURY</name>
<gene>
    <name evidence="5" type="ORF">ACFQL7_04120</name>
</gene>
<dbReference type="InterPro" id="IPR000917">
    <property type="entry name" value="Sulfatase_N"/>
</dbReference>
<dbReference type="CDD" id="cd16148">
    <property type="entry name" value="sulfatase_like"/>
    <property type="match status" value="1"/>
</dbReference>
<evidence type="ECO:0000313" key="6">
    <source>
        <dbReference type="Proteomes" id="UP001596417"/>
    </source>
</evidence>
<evidence type="ECO:0000256" key="1">
    <source>
        <dbReference type="ARBA" id="ARBA00022723"/>
    </source>
</evidence>
<dbReference type="PANTHER" id="PTHR45953">
    <property type="entry name" value="IDURONATE 2-SULFATASE"/>
    <property type="match status" value="1"/>
</dbReference>
<feature type="domain" description="Sulfatase N-terminal" evidence="4">
    <location>
        <begin position="4"/>
        <end position="333"/>
    </location>
</feature>
<dbReference type="Pfam" id="PF00884">
    <property type="entry name" value="Sulfatase"/>
    <property type="match status" value="1"/>
</dbReference>
<dbReference type="AlphaFoldDB" id="A0ABD5YN94"/>
<evidence type="ECO:0000259" key="4">
    <source>
        <dbReference type="Pfam" id="PF00884"/>
    </source>
</evidence>
<keyword evidence="6" id="KW-1185">Reference proteome</keyword>
<feature type="region of interest" description="Disordered" evidence="3">
    <location>
        <begin position="342"/>
        <end position="395"/>
    </location>
</feature>
<feature type="compositionally biased region" description="Polar residues" evidence="3">
    <location>
        <begin position="347"/>
        <end position="361"/>
    </location>
</feature>